<dbReference type="STRING" id="153721.MYP_2682"/>
<proteinExistence type="predicted"/>
<protein>
    <submittedName>
        <fullName evidence="1">Uncharacterized protein</fullName>
    </submittedName>
</protein>
<keyword evidence="2" id="KW-1185">Reference proteome</keyword>
<comment type="caution">
    <text evidence="1">The sequence shown here is derived from an EMBL/GenBank/DDBJ whole genome shotgun (WGS) entry which is preliminary data.</text>
</comment>
<dbReference type="EMBL" id="BBLT01000005">
    <property type="protein sequence ID" value="GAL85453.1"/>
    <property type="molecule type" value="Genomic_DNA"/>
</dbReference>
<sequence length="92" mass="10065">MELGSNRNQSEYMILDVPGSPCSPLGPVFPGAPAGPGSPFLLQDVIVVKMNKSKESNLIFFILSKVKNYKNGIIKILTSRYENKSNQHLGIS</sequence>
<dbReference type="AlphaFoldDB" id="A0A098LH10"/>
<gene>
    <name evidence="1" type="ORF">MYP_2682</name>
</gene>
<evidence type="ECO:0000313" key="1">
    <source>
        <dbReference type="EMBL" id="GAL85453.1"/>
    </source>
</evidence>
<evidence type="ECO:0000313" key="2">
    <source>
        <dbReference type="Proteomes" id="UP000030185"/>
    </source>
</evidence>
<dbReference type="Proteomes" id="UP000030185">
    <property type="component" value="Unassembled WGS sequence"/>
</dbReference>
<organism evidence="1 2">
    <name type="scientific">Sporocytophaga myxococcoides</name>
    <dbReference type="NCBI Taxonomy" id="153721"/>
    <lineage>
        <taxon>Bacteria</taxon>
        <taxon>Pseudomonadati</taxon>
        <taxon>Bacteroidota</taxon>
        <taxon>Cytophagia</taxon>
        <taxon>Cytophagales</taxon>
        <taxon>Cytophagaceae</taxon>
        <taxon>Sporocytophaga</taxon>
    </lineage>
</organism>
<reference evidence="1 2" key="1">
    <citation type="submission" date="2014-09" db="EMBL/GenBank/DDBJ databases">
        <title>Sporocytophaga myxococcoides PG-01 genome sequencing.</title>
        <authorList>
            <person name="Liu L."/>
            <person name="Gao P.J."/>
            <person name="Chen G.J."/>
            <person name="Wang L.S."/>
        </authorList>
    </citation>
    <scope>NUCLEOTIDE SEQUENCE [LARGE SCALE GENOMIC DNA]</scope>
    <source>
        <strain evidence="1 2">PG-01</strain>
    </source>
</reference>
<accession>A0A098LH10</accession>
<name>A0A098LH10_9BACT</name>